<dbReference type="GO" id="GO:0016787">
    <property type="term" value="F:hydrolase activity"/>
    <property type="evidence" value="ECO:0007669"/>
    <property type="project" value="UniProtKB-KW"/>
</dbReference>
<evidence type="ECO:0000259" key="2">
    <source>
        <dbReference type="Pfam" id="PF00857"/>
    </source>
</evidence>
<feature type="domain" description="Isochorismatase-like" evidence="2">
    <location>
        <begin position="10"/>
        <end position="186"/>
    </location>
</feature>
<proteinExistence type="predicted"/>
<protein>
    <submittedName>
        <fullName evidence="3">Cysteine hydrolase</fullName>
    </submittedName>
</protein>
<dbReference type="EMBL" id="BAABEP010000049">
    <property type="protein sequence ID" value="GAA3749441.1"/>
    <property type="molecule type" value="Genomic_DNA"/>
</dbReference>
<sequence length="212" mass="22657">MTNRPDPSRSALLTIDVQNDFTLPGSPHAIPGTHELVPAMAEIAAAFRARRLPVVHVVRLYLPDGSNAELSRRDALAGGARIVLPGSPGSGLRPELAPCPVELDHAALLRGAFQPVGEAEWLMYKPRWGAFFGTGLTGHLRGLGVDTVVVIGANFPNCPRTTLYEASERDFHAVVVPDAVSRAYPRGMDECAEMGALVLGARELIGWLPPSP</sequence>
<evidence type="ECO:0000256" key="1">
    <source>
        <dbReference type="ARBA" id="ARBA00022801"/>
    </source>
</evidence>
<dbReference type="PANTHER" id="PTHR43540">
    <property type="entry name" value="PEROXYUREIDOACRYLATE/UREIDOACRYLATE AMIDOHYDROLASE-RELATED"/>
    <property type="match status" value="1"/>
</dbReference>
<keyword evidence="1 3" id="KW-0378">Hydrolase</keyword>
<reference evidence="4" key="1">
    <citation type="journal article" date="2019" name="Int. J. Syst. Evol. Microbiol.">
        <title>The Global Catalogue of Microorganisms (GCM) 10K type strain sequencing project: providing services to taxonomists for standard genome sequencing and annotation.</title>
        <authorList>
            <consortium name="The Broad Institute Genomics Platform"/>
            <consortium name="The Broad Institute Genome Sequencing Center for Infectious Disease"/>
            <person name="Wu L."/>
            <person name="Ma J."/>
        </authorList>
    </citation>
    <scope>NUCLEOTIDE SEQUENCE [LARGE SCALE GENOMIC DNA]</scope>
    <source>
        <strain evidence="4">JCM 30846</strain>
    </source>
</reference>
<gene>
    <name evidence="3" type="ORF">GCM10023082_51860</name>
</gene>
<dbReference type="SUPFAM" id="SSF52499">
    <property type="entry name" value="Isochorismatase-like hydrolases"/>
    <property type="match status" value="1"/>
</dbReference>
<dbReference type="InterPro" id="IPR050272">
    <property type="entry name" value="Isochorismatase-like_hydrls"/>
</dbReference>
<dbReference type="Pfam" id="PF00857">
    <property type="entry name" value="Isochorismatase"/>
    <property type="match status" value="1"/>
</dbReference>
<dbReference type="InterPro" id="IPR000868">
    <property type="entry name" value="Isochorismatase-like_dom"/>
</dbReference>
<keyword evidence="4" id="KW-1185">Reference proteome</keyword>
<comment type="caution">
    <text evidence="3">The sequence shown here is derived from an EMBL/GenBank/DDBJ whole genome shotgun (WGS) entry which is preliminary data.</text>
</comment>
<evidence type="ECO:0000313" key="4">
    <source>
        <dbReference type="Proteomes" id="UP001499884"/>
    </source>
</evidence>
<organism evidence="3 4">
    <name type="scientific">Streptomyces tremellae</name>
    <dbReference type="NCBI Taxonomy" id="1124239"/>
    <lineage>
        <taxon>Bacteria</taxon>
        <taxon>Bacillati</taxon>
        <taxon>Actinomycetota</taxon>
        <taxon>Actinomycetes</taxon>
        <taxon>Kitasatosporales</taxon>
        <taxon>Streptomycetaceae</taxon>
        <taxon>Streptomyces</taxon>
    </lineage>
</organism>
<evidence type="ECO:0000313" key="3">
    <source>
        <dbReference type="EMBL" id="GAA3749441.1"/>
    </source>
</evidence>
<accession>A0ABP7FVK5</accession>
<dbReference type="InterPro" id="IPR036380">
    <property type="entry name" value="Isochorismatase-like_sf"/>
</dbReference>
<dbReference type="RefSeq" id="WP_345652263.1">
    <property type="nucleotide sequence ID" value="NZ_BAABEP010000049.1"/>
</dbReference>
<dbReference type="Proteomes" id="UP001499884">
    <property type="component" value="Unassembled WGS sequence"/>
</dbReference>
<name>A0ABP7FVK5_9ACTN</name>
<dbReference type="Gene3D" id="3.40.50.850">
    <property type="entry name" value="Isochorismatase-like"/>
    <property type="match status" value="1"/>
</dbReference>
<dbReference type="CDD" id="cd00431">
    <property type="entry name" value="cysteine_hydrolases"/>
    <property type="match status" value="1"/>
</dbReference>